<reference evidence="3" key="1">
    <citation type="submission" date="2019-03" db="EMBL/GenBank/DDBJ databases">
        <title>Aquabacterium pictum sp.nov., the first bacteriochlorophyll a-containing freshwater bacterium in the genus Aquabacterium of the class Betaproteobacteria.</title>
        <authorList>
            <person name="Hirose S."/>
            <person name="Tank M."/>
            <person name="Hara E."/>
            <person name="Tamaki H."/>
            <person name="Takaichi S."/>
            <person name="Haruta S."/>
            <person name="Hanada S."/>
        </authorList>
    </citation>
    <scope>NUCLEOTIDE SEQUENCE [LARGE SCALE GENOMIC DNA]</scope>
    <source>
        <strain evidence="3">W35</strain>
    </source>
</reference>
<name>A0A480ASR3_9BURK</name>
<dbReference type="RefSeq" id="WP_137733726.1">
    <property type="nucleotide sequence ID" value="NZ_BJCL01000007.1"/>
</dbReference>
<dbReference type="EMBL" id="BJCL01000007">
    <property type="protein sequence ID" value="GCL63996.1"/>
    <property type="molecule type" value="Genomic_DNA"/>
</dbReference>
<sequence>MRQTLTPLLLAAATAAATVAPWAQAQTRGLTAAPDALGGPVWQARFERDASPLPALRGLGPWLTPSTSTHSLRLLGDYQFSALRLGETGGLRLTGGLLINLRQSASGLLTTGQLSAQPYAGVGYASGSLDGRWGFSADLGLAANGLGPLRLDRPGLSLGSDGLPRLLPMVRLGMTLAF</sequence>
<protein>
    <recommendedName>
        <fullName evidence="4">Outer membrane protein beta-barrel domain-containing protein</fullName>
    </recommendedName>
</protein>
<keyword evidence="1" id="KW-0732">Signal</keyword>
<dbReference type="OrthoDB" id="8684551at2"/>
<organism evidence="2 3">
    <name type="scientific">Pseudaquabacterium pictum</name>
    <dbReference type="NCBI Taxonomy" id="2315236"/>
    <lineage>
        <taxon>Bacteria</taxon>
        <taxon>Pseudomonadati</taxon>
        <taxon>Pseudomonadota</taxon>
        <taxon>Betaproteobacteria</taxon>
        <taxon>Burkholderiales</taxon>
        <taxon>Sphaerotilaceae</taxon>
        <taxon>Pseudaquabacterium</taxon>
    </lineage>
</organism>
<proteinExistence type="predicted"/>
<feature type="signal peptide" evidence="1">
    <location>
        <begin position="1"/>
        <end position="25"/>
    </location>
</feature>
<gene>
    <name evidence="2" type="ORF">AQPW35_30770</name>
</gene>
<comment type="caution">
    <text evidence="2">The sequence shown here is derived from an EMBL/GenBank/DDBJ whole genome shotgun (WGS) entry which is preliminary data.</text>
</comment>
<evidence type="ECO:0000313" key="2">
    <source>
        <dbReference type="EMBL" id="GCL63996.1"/>
    </source>
</evidence>
<dbReference type="Proteomes" id="UP000301751">
    <property type="component" value="Unassembled WGS sequence"/>
</dbReference>
<keyword evidence="3" id="KW-1185">Reference proteome</keyword>
<evidence type="ECO:0000256" key="1">
    <source>
        <dbReference type="SAM" id="SignalP"/>
    </source>
</evidence>
<evidence type="ECO:0000313" key="3">
    <source>
        <dbReference type="Proteomes" id="UP000301751"/>
    </source>
</evidence>
<dbReference type="AlphaFoldDB" id="A0A480ASR3"/>
<accession>A0A480ASR3</accession>
<evidence type="ECO:0008006" key="4">
    <source>
        <dbReference type="Google" id="ProtNLM"/>
    </source>
</evidence>
<feature type="chain" id="PRO_5019791286" description="Outer membrane protein beta-barrel domain-containing protein" evidence="1">
    <location>
        <begin position="26"/>
        <end position="178"/>
    </location>
</feature>